<name>A0A1S6QH86_9LACO</name>
<proteinExistence type="predicted"/>
<dbReference type="OrthoDB" id="2314989at2"/>
<dbReference type="AlphaFoldDB" id="A0A1S6QH86"/>
<sequence length="66" mass="7495">MRDKTDAELARLLKPTDFGSALLSVYARHEIERRAELGDINALLALQRTKYGKLNIQIVLNLNKSK</sequence>
<gene>
    <name evidence="1" type="ORF">PL11_003055</name>
</gene>
<dbReference type="Proteomes" id="UP000030361">
    <property type="component" value="Chromosome"/>
</dbReference>
<keyword evidence="2" id="KW-1185">Reference proteome</keyword>
<evidence type="ECO:0000313" key="2">
    <source>
        <dbReference type="Proteomes" id="UP000030361"/>
    </source>
</evidence>
<dbReference type="EMBL" id="CP018906">
    <property type="protein sequence ID" value="AQW20965.1"/>
    <property type="molecule type" value="Genomic_DNA"/>
</dbReference>
<reference evidence="1 2" key="1">
    <citation type="journal article" date="2015" name="Genome Announc.">
        <title>Genome Sequence of Lactobacillus curieae CCTCC M 2011381T, a Novel Producer of Gamma-aminobutyric Acid.</title>
        <authorList>
            <person name="Wang Y."/>
            <person name="Wang Y."/>
            <person name="Lang C."/>
            <person name="Wei D."/>
            <person name="Xu P."/>
            <person name="Xie J."/>
        </authorList>
    </citation>
    <scope>NUCLEOTIDE SEQUENCE [LARGE SCALE GENOMIC DNA]</scope>
    <source>
        <strain evidence="1 2">CCTCC M 2011381</strain>
    </source>
</reference>
<protein>
    <submittedName>
        <fullName evidence="1">Uncharacterized protein</fullName>
    </submittedName>
</protein>
<organism evidence="1 2">
    <name type="scientific">Lentilactobacillus curieae</name>
    <dbReference type="NCBI Taxonomy" id="1138822"/>
    <lineage>
        <taxon>Bacteria</taxon>
        <taxon>Bacillati</taxon>
        <taxon>Bacillota</taxon>
        <taxon>Bacilli</taxon>
        <taxon>Lactobacillales</taxon>
        <taxon>Lactobacillaceae</taxon>
        <taxon>Lentilactobacillus</taxon>
    </lineage>
</organism>
<dbReference type="RefSeq" id="WP_035166287.1">
    <property type="nucleotide sequence ID" value="NZ_CP018906.1"/>
</dbReference>
<dbReference type="KEGG" id="lcu:PL11_003055"/>
<accession>A0A1S6QH86</accession>
<evidence type="ECO:0000313" key="1">
    <source>
        <dbReference type="EMBL" id="AQW20965.1"/>
    </source>
</evidence>